<dbReference type="Gene3D" id="1.20.1260.10">
    <property type="match status" value="1"/>
</dbReference>
<keyword evidence="3" id="KW-1185">Reference proteome</keyword>
<name>A0A6I3ISF7_9MICO</name>
<reference evidence="2 3" key="1">
    <citation type="submission" date="2019-11" db="EMBL/GenBank/DDBJ databases">
        <title>Whole genome sequencing identifies a novel species of the genus Arsenicicoccus isolated from human blood.</title>
        <authorList>
            <person name="Jeong J.H."/>
            <person name="Kweon O.J."/>
            <person name="Kim H.R."/>
            <person name="Kim T.-H."/>
            <person name="Ha S.-M."/>
            <person name="Lee M.-K."/>
        </authorList>
    </citation>
    <scope>NUCLEOTIDE SEQUENCE [LARGE SCALE GENOMIC DNA]</scope>
    <source>
        <strain evidence="2 3">MKL-02</strain>
    </source>
</reference>
<dbReference type="EMBL" id="WLVL01000018">
    <property type="protein sequence ID" value="MTB71201.1"/>
    <property type="molecule type" value="Genomic_DNA"/>
</dbReference>
<proteinExistence type="predicted"/>
<organism evidence="2 3">
    <name type="scientific">Arsenicicoccus cauae</name>
    <dbReference type="NCBI Taxonomy" id="2663847"/>
    <lineage>
        <taxon>Bacteria</taxon>
        <taxon>Bacillati</taxon>
        <taxon>Actinomycetota</taxon>
        <taxon>Actinomycetes</taxon>
        <taxon>Micrococcales</taxon>
        <taxon>Intrasporangiaceae</taxon>
        <taxon>Arsenicicoccus</taxon>
    </lineage>
</organism>
<dbReference type="AlphaFoldDB" id="A0A6I3ISF7"/>
<feature type="region of interest" description="Disordered" evidence="1">
    <location>
        <begin position="165"/>
        <end position="208"/>
    </location>
</feature>
<feature type="compositionally biased region" description="Low complexity" evidence="1">
    <location>
        <begin position="174"/>
        <end position="208"/>
    </location>
</feature>
<gene>
    <name evidence="2" type="ORF">GGG17_04275</name>
</gene>
<dbReference type="InterPro" id="IPR012347">
    <property type="entry name" value="Ferritin-like"/>
</dbReference>
<sequence length="397" mass="40434">MCACAASRLRAGRQSPHPMPSTLLELYRAGERDDSARPAALGLCHVHGSPLTGGRIAGMVDRSSPHAPRTSRDVAAVPSRRAVVAAASLVPLGLLTACRVRLEDDAPRIPLVPTREPTEDEALLLAAWRTATDLGRMTTGLAGDGAAAPRLHAVHARTFDQLLRDRRVPQAQRVTTPTPSVSTSGSDAGASGTVGTSGASGASGTPADRGAAARAEAAAVSPAALAELASAHAGQLPLLGSFGACRARLAGLLGSPARWPEWGTAASPADGGLLAAHRRARYHLEVAAARTPDDDRGAVSRELARVAGVVVRLESRGGSSGAPPAGYPLPFPVRDGAAARRLVTHALTTLETACGTTWAAGSGSTEAVTTTTRLVVDAVTAGDAWGVPLRAFPGLLS</sequence>
<comment type="caution">
    <text evidence="2">The sequence shown here is derived from an EMBL/GenBank/DDBJ whole genome shotgun (WGS) entry which is preliminary data.</text>
</comment>
<protein>
    <submittedName>
        <fullName evidence="2">DUF4439 domain-containing protein</fullName>
    </submittedName>
</protein>
<evidence type="ECO:0000256" key="1">
    <source>
        <dbReference type="SAM" id="MobiDB-lite"/>
    </source>
</evidence>
<dbReference type="Proteomes" id="UP000431092">
    <property type="component" value="Unassembled WGS sequence"/>
</dbReference>
<evidence type="ECO:0000313" key="3">
    <source>
        <dbReference type="Proteomes" id="UP000431092"/>
    </source>
</evidence>
<evidence type="ECO:0000313" key="2">
    <source>
        <dbReference type="EMBL" id="MTB71201.1"/>
    </source>
</evidence>
<accession>A0A6I3ISF7</accession>